<dbReference type="InterPro" id="IPR050178">
    <property type="entry name" value="AspA/AstE_fam"/>
</dbReference>
<keyword evidence="2" id="KW-0479">Metal-binding</keyword>
<keyword evidence="4" id="KW-0862">Zinc</keyword>
<keyword evidence="7" id="KW-1185">Reference proteome</keyword>
<dbReference type="GO" id="GO:0005829">
    <property type="term" value="C:cytosol"/>
    <property type="evidence" value="ECO:0007669"/>
    <property type="project" value="TreeGrafter"/>
</dbReference>
<dbReference type="RefSeq" id="WP_111472421.1">
    <property type="nucleotide sequence ID" value="NZ_QLIX01000032.1"/>
</dbReference>
<evidence type="ECO:0000259" key="5">
    <source>
        <dbReference type="Pfam" id="PF24827"/>
    </source>
</evidence>
<protein>
    <submittedName>
        <fullName evidence="6">Peptidase M14</fullName>
    </submittedName>
</protein>
<evidence type="ECO:0000313" key="7">
    <source>
        <dbReference type="Proteomes" id="UP000249065"/>
    </source>
</evidence>
<dbReference type="SUPFAM" id="SSF53187">
    <property type="entry name" value="Zn-dependent exopeptidases"/>
    <property type="match status" value="1"/>
</dbReference>
<feature type="domain" description="Succinylglutamate desuccinylase/Aspartoacylase catalytic" evidence="5">
    <location>
        <begin position="56"/>
        <end position="197"/>
    </location>
</feature>
<organism evidence="6 7">
    <name type="scientific">Roseicella frigidaeris</name>
    <dbReference type="NCBI Taxonomy" id="2230885"/>
    <lineage>
        <taxon>Bacteria</taxon>
        <taxon>Pseudomonadati</taxon>
        <taxon>Pseudomonadota</taxon>
        <taxon>Alphaproteobacteria</taxon>
        <taxon>Acetobacterales</taxon>
        <taxon>Roseomonadaceae</taxon>
        <taxon>Roseicella</taxon>
    </lineage>
</organism>
<evidence type="ECO:0000256" key="3">
    <source>
        <dbReference type="ARBA" id="ARBA00022801"/>
    </source>
</evidence>
<dbReference type="EMBL" id="QLIX01000032">
    <property type="protein sequence ID" value="RAI55344.1"/>
    <property type="molecule type" value="Genomic_DNA"/>
</dbReference>
<dbReference type="Gene3D" id="3.40.630.10">
    <property type="entry name" value="Zn peptidases"/>
    <property type="match status" value="1"/>
</dbReference>
<gene>
    <name evidence="6" type="ORF">DOO78_23975</name>
</gene>
<evidence type="ECO:0000256" key="4">
    <source>
        <dbReference type="ARBA" id="ARBA00022833"/>
    </source>
</evidence>
<dbReference type="GO" id="GO:0046872">
    <property type="term" value="F:metal ion binding"/>
    <property type="evidence" value="ECO:0007669"/>
    <property type="project" value="UniProtKB-KW"/>
</dbReference>
<sequence>MNEEREPLSPALAALLQAGPLPLRPRLEVRLTLPDLQPWRGGNALPGVWSFAAEAPGPHVAVLAATHGNEIGGAVMLDRWLRSGLRPRRGRLSLILGNLEALARFDAEDPTASRFIDEDLNRLWDEETLAGGRRSNELRRARALRPLLDTVDLLLDLHSMLWPSDPLFLTGTPPRAAQLAHSLGLPALVVADEGHDAGPRIIDYARFSDPAGGCTALLLEAGSHWERETVATMEAVAARLLRLTGLVAAEAPLPHPPPAAPPPRIARVTRTVTARSPGFAFLQPYRGGHVVAKRNTLIALDGEEEIRTPHDDCLLVMPSLRVMPGQTAVRLARFLAAPPVEAPPAAGAPDA</sequence>
<dbReference type="PANTHER" id="PTHR15162">
    <property type="entry name" value="ASPARTOACYLASE"/>
    <property type="match status" value="1"/>
</dbReference>
<proteinExistence type="predicted"/>
<dbReference type="Pfam" id="PF24827">
    <property type="entry name" value="AstE_AspA_cat"/>
    <property type="match status" value="1"/>
</dbReference>
<dbReference type="GO" id="GO:0016788">
    <property type="term" value="F:hydrolase activity, acting on ester bonds"/>
    <property type="evidence" value="ECO:0007669"/>
    <property type="project" value="InterPro"/>
</dbReference>
<name>A0A327LYS7_9PROT</name>
<dbReference type="AlphaFoldDB" id="A0A327LYS7"/>
<evidence type="ECO:0000256" key="2">
    <source>
        <dbReference type="ARBA" id="ARBA00022723"/>
    </source>
</evidence>
<comment type="cofactor">
    <cofactor evidence="1">
        <name>Zn(2+)</name>
        <dbReference type="ChEBI" id="CHEBI:29105"/>
    </cofactor>
</comment>
<reference evidence="7" key="1">
    <citation type="submission" date="2018-06" db="EMBL/GenBank/DDBJ databases">
        <authorList>
            <person name="Khan S.A."/>
        </authorList>
    </citation>
    <scope>NUCLEOTIDE SEQUENCE [LARGE SCALE GENOMIC DNA]</scope>
    <source>
        <strain evidence="7">DB-1506</strain>
    </source>
</reference>
<dbReference type="OrthoDB" id="7813621at2"/>
<evidence type="ECO:0000313" key="6">
    <source>
        <dbReference type="EMBL" id="RAI55344.1"/>
    </source>
</evidence>
<keyword evidence="3" id="KW-0378">Hydrolase</keyword>
<dbReference type="InterPro" id="IPR055438">
    <property type="entry name" value="AstE_AspA_cat"/>
</dbReference>
<evidence type="ECO:0000256" key="1">
    <source>
        <dbReference type="ARBA" id="ARBA00001947"/>
    </source>
</evidence>
<dbReference type="PANTHER" id="PTHR15162:SF7">
    <property type="entry name" value="SUCCINYLGLUTAMATE DESUCCINYLASE"/>
    <property type="match status" value="1"/>
</dbReference>
<accession>A0A327LYS7</accession>
<comment type="caution">
    <text evidence="6">The sequence shown here is derived from an EMBL/GenBank/DDBJ whole genome shotgun (WGS) entry which is preliminary data.</text>
</comment>
<dbReference type="Proteomes" id="UP000249065">
    <property type="component" value="Unassembled WGS sequence"/>
</dbReference>